<reference evidence="1" key="1">
    <citation type="submission" date="2021-02" db="EMBL/GenBank/DDBJ databases">
        <authorList>
            <person name="Bekaert M."/>
        </authorList>
    </citation>
    <scope>NUCLEOTIDE SEQUENCE</scope>
    <source>
        <strain evidence="1">IoA-00</strain>
    </source>
</reference>
<keyword evidence="2" id="KW-1185">Reference proteome</keyword>
<proteinExistence type="predicted"/>
<organism evidence="1 2">
    <name type="scientific">Lepeophtheirus salmonis</name>
    <name type="common">Salmon louse</name>
    <name type="synonym">Caligus salmonis</name>
    <dbReference type="NCBI Taxonomy" id="72036"/>
    <lineage>
        <taxon>Eukaryota</taxon>
        <taxon>Metazoa</taxon>
        <taxon>Ecdysozoa</taxon>
        <taxon>Arthropoda</taxon>
        <taxon>Crustacea</taxon>
        <taxon>Multicrustacea</taxon>
        <taxon>Hexanauplia</taxon>
        <taxon>Copepoda</taxon>
        <taxon>Siphonostomatoida</taxon>
        <taxon>Caligidae</taxon>
        <taxon>Lepeophtheirus</taxon>
    </lineage>
</organism>
<sequence length="109" mass="12046">MKNGRTMEALSLNKTSSPSNSTIFFTGIVSGEMKKIKKYYIKLVINANVEIQNSSCECSAGIGAHPTCKDIVAVLFLLEDFTNYGDLTLQKKLYGDFQYTIETSLSITC</sequence>
<accession>A0A7R8H9B8</accession>
<gene>
    <name evidence="1" type="ORF">LSAA_10393</name>
</gene>
<evidence type="ECO:0000313" key="2">
    <source>
        <dbReference type="Proteomes" id="UP000675881"/>
    </source>
</evidence>
<dbReference type="EMBL" id="HG994584">
    <property type="protein sequence ID" value="CAF2952517.1"/>
    <property type="molecule type" value="Genomic_DNA"/>
</dbReference>
<name>A0A7R8H9B8_LEPSM</name>
<evidence type="ECO:0000313" key="1">
    <source>
        <dbReference type="EMBL" id="CAF2952517.1"/>
    </source>
</evidence>
<protein>
    <submittedName>
        <fullName evidence="1">(salmon louse) hypothetical protein</fullName>
    </submittedName>
</protein>
<dbReference type="Proteomes" id="UP000675881">
    <property type="component" value="Chromosome 5"/>
</dbReference>
<dbReference type="AlphaFoldDB" id="A0A7R8H9B8"/>